<dbReference type="AlphaFoldDB" id="A0A1V9XEA0"/>
<dbReference type="EMBL" id="MNPL01013721">
    <property type="protein sequence ID" value="OQR71731.1"/>
    <property type="molecule type" value="Genomic_DNA"/>
</dbReference>
<dbReference type="Proteomes" id="UP000192247">
    <property type="component" value="Unassembled WGS sequence"/>
</dbReference>
<dbReference type="Pfam" id="PF07521">
    <property type="entry name" value="RMMBL"/>
    <property type="match status" value="1"/>
</dbReference>
<gene>
    <name evidence="3" type="ORF">BIW11_10818</name>
</gene>
<protein>
    <submittedName>
        <fullName evidence="3">Integrator complex subunit 11-like</fullName>
    </submittedName>
</protein>
<keyword evidence="4" id="KW-1185">Reference proteome</keyword>
<dbReference type="InterPro" id="IPR036866">
    <property type="entry name" value="RibonucZ/Hydroxyglut_hydro"/>
</dbReference>
<feature type="domain" description="Integrator complex subunit 11 C-terminal" evidence="2">
    <location>
        <begin position="104"/>
        <end position="196"/>
    </location>
</feature>
<dbReference type="OrthoDB" id="10249535at2759"/>
<evidence type="ECO:0000259" key="1">
    <source>
        <dbReference type="Pfam" id="PF07521"/>
    </source>
</evidence>
<sequence length="204" mass="22867">MQLVRQCEPRNVMLVHGEGDKMKFLKSKIEEEFRIDCYMPANGETSVIPVPEKITLDADLQLLKRALPPAELQIATKRPRLVTGAILMYDNVMKLVEPDTALLELGVKEHQIRFTTTISIPESFRGSSAHLTEMVQELIRERIASQNKESLQMLQDGSLSLGSALVRVSGYEDDMKSICVSWTNHDEDLGTQLVSVVQEAVCVI</sequence>
<dbReference type="PANTHER" id="PTHR11203:SF37">
    <property type="entry name" value="INTEGRATOR COMPLEX SUBUNIT 11"/>
    <property type="match status" value="1"/>
</dbReference>
<dbReference type="InterPro" id="IPR048662">
    <property type="entry name" value="IntS11_C"/>
</dbReference>
<reference evidence="3 4" key="1">
    <citation type="journal article" date="2017" name="Gigascience">
        <title>Draft genome of the honey bee ectoparasitic mite, Tropilaelaps mercedesae, is shaped by the parasitic life history.</title>
        <authorList>
            <person name="Dong X."/>
            <person name="Armstrong S.D."/>
            <person name="Xia D."/>
            <person name="Makepeace B.L."/>
            <person name="Darby A.C."/>
            <person name="Kadowaki T."/>
        </authorList>
    </citation>
    <scope>NUCLEOTIDE SEQUENCE [LARGE SCALE GENOMIC DNA]</scope>
    <source>
        <strain evidence="3">Wuxi-XJTLU</strain>
    </source>
</reference>
<dbReference type="GO" id="GO:0016180">
    <property type="term" value="P:snRNA processing"/>
    <property type="evidence" value="ECO:0007669"/>
    <property type="project" value="TreeGrafter"/>
</dbReference>
<evidence type="ECO:0000313" key="4">
    <source>
        <dbReference type="Proteomes" id="UP000192247"/>
    </source>
</evidence>
<organism evidence="3 4">
    <name type="scientific">Tropilaelaps mercedesae</name>
    <dbReference type="NCBI Taxonomy" id="418985"/>
    <lineage>
        <taxon>Eukaryota</taxon>
        <taxon>Metazoa</taxon>
        <taxon>Ecdysozoa</taxon>
        <taxon>Arthropoda</taxon>
        <taxon>Chelicerata</taxon>
        <taxon>Arachnida</taxon>
        <taxon>Acari</taxon>
        <taxon>Parasitiformes</taxon>
        <taxon>Mesostigmata</taxon>
        <taxon>Gamasina</taxon>
        <taxon>Dermanyssoidea</taxon>
        <taxon>Laelapidae</taxon>
        <taxon>Tropilaelaps</taxon>
    </lineage>
</organism>
<evidence type="ECO:0000313" key="3">
    <source>
        <dbReference type="EMBL" id="OQR71731.1"/>
    </source>
</evidence>
<proteinExistence type="predicted"/>
<dbReference type="InterPro" id="IPR011108">
    <property type="entry name" value="RMMBL"/>
</dbReference>
<dbReference type="GO" id="GO:0004521">
    <property type="term" value="F:RNA endonuclease activity"/>
    <property type="evidence" value="ECO:0007669"/>
    <property type="project" value="TreeGrafter"/>
</dbReference>
<name>A0A1V9XEA0_9ACAR</name>
<dbReference type="GO" id="GO:0005634">
    <property type="term" value="C:nucleus"/>
    <property type="evidence" value="ECO:0007669"/>
    <property type="project" value="TreeGrafter"/>
</dbReference>
<evidence type="ECO:0000259" key="2">
    <source>
        <dbReference type="Pfam" id="PF21386"/>
    </source>
</evidence>
<dbReference type="InterPro" id="IPR050698">
    <property type="entry name" value="MBL"/>
</dbReference>
<dbReference type="InParanoid" id="A0A1V9XEA0"/>
<accession>A0A1V9XEA0</accession>
<dbReference type="STRING" id="418985.A0A1V9XEA0"/>
<dbReference type="Pfam" id="PF21386">
    <property type="entry name" value="IntS11_C"/>
    <property type="match status" value="1"/>
</dbReference>
<dbReference type="PANTHER" id="PTHR11203">
    <property type="entry name" value="CLEAVAGE AND POLYADENYLATION SPECIFICITY FACTOR FAMILY MEMBER"/>
    <property type="match status" value="1"/>
</dbReference>
<dbReference type="SUPFAM" id="SSF56281">
    <property type="entry name" value="Metallo-hydrolase/oxidoreductase"/>
    <property type="match status" value="1"/>
</dbReference>
<comment type="caution">
    <text evidence="3">The sequence shown here is derived from an EMBL/GenBank/DDBJ whole genome shotgun (WGS) entry which is preliminary data.</text>
</comment>
<feature type="domain" description="Zn-dependent metallo-hydrolase RNA specificity" evidence="1">
    <location>
        <begin position="1"/>
        <end position="40"/>
    </location>
</feature>